<keyword evidence="4" id="KW-0812">Transmembrane</keyword>
<dbReference type="RefSeq" id="WP_190462309.1">
    <property type="nucleotide sequence ID" value="NZ_JACJPW010000006.1"/>
</dbReference>
<feature type="domain" description="Multidrug resistance protein MdtA-like alpha-helical hairpin" evidence="5">
    <location>
        <begin position="203"/>
        <end position="260"/>
    </location>
</feature>
<feature type="coiled-coil region" evidence="3">
    <location>
        <begin position="193"/>
        <end position="265"/>
    </location>
</feature>
<dbReference type="Gene3D" id="1.10.287.470">
    <property type="entry name" value="Helix hairpin bin"/>
    <property type="match status" value="1"/>
</dbReference>
<proteinExistence type="predicted"/>
<evidence type="ECO:0000256" key="4">
    <source>
        <dbReference type="SAM" id="Phobius"/>
    </source>
</evidence>
<accession>A0A926ZEY7</accession>
<evidence type="ECO:0000313" key="6">
    <source>
        <dbReference type="EMBL" id="MBD2180290.1"/>
    </source>
</evidence>
<protein>
    <submittedName>
        <fullName evidence="6">ABC exporter membrane fusion protein</fullName>
    </submittedName>
</protein>
<reference evidence="6" key="2">
    <citation type="submission" date="2020-08" db="EMBL/GenBank/DDBJ databases">
        <authorList>
            <person name="Chen M."/>
            <person name="Teng W."/>
            <person name="Zhao L."/>
            <person name="Hu C."/>
            <person name="Zhou Y."/>
            <person name="Han B."/>
            <person name="Song L."/>
            <person name="Shu W."/>
        </authorList>
    </citation>
    <scope>NUCLEOTIDE SEQUENCE</scope>
    <source>
        <strain evidence="6">FACHB-1375</strain>
    </source>
</reference>
<dbReference type="InterPro" id="IPR058624">
    <property type="entry name" value="MdtA-like_HH"/>
</dbReference>
<dbReference type="Gene3D" id="2.40.50.100">
    <property type="match status" value="1"/>
</dbReference>
<dbReference type="NCBIfam" id="TIGR02971">
    <property type="entry name" value="heterocyst_DevB"/>
    <property type="match status" value="1"/>
</dbReference>
<sequence>MLHHTIVKDSPFLKPIPRPVVILGMVASLGILGITGSRVLNLQLPQSEPASQVSEVAIPQVKTVTALGRLEPAGEVIKLSAPASSQGSRVEKLLVNEGDKVKSGQVIAILDNRDRLQAAYEKSKEAVQVAQANLAKVQAGAKEGEIEAQKAEIGRIQAQSLGEERAQRETLARLEAQWEGDKTAQQAALARLEAQWEGDKRAQQATIKRLEAELNNAKSEFHRYEQLYKEGAIAQSVFDSKRLSVDTLTEQIAEAKAILARTDATGSKQINEAKANLERITATGSKQINEAKAVLARIQATGSQQVSSAQATLNKISEVRPVDVAAAQAEIRQAIAAEKEAKANLDQAYVKSPQDGVIFKIHTRDGETVSNEGIAEIGQVSQMMVVAEVYQSDVRKIELGQKVRVESSSLPGELSGKVDRIGWQIERQNVINSDPSENIDSRVVEVHVRLDEESSQKAAKFTNLQVKATIEL</sequence>
<keyword evidence="4" id="KW-1133">Transmembrane helix</keyword>
<keyword evidence="4" id="KW-0472">Membrane</keyword>
<evidence type="ECO:0000259" key="5">
    <source>
        <dbReference type="Pfam" id="PF25876"/>
    </source>
</evidence>
<evidence type="ECO:0000256" key="2">
    <source>
        <dbReference type="ARBA" id="ARBA00023054"/>
    </source>
</evidence>
<dbReference type="Gene3D" id="2.40.30.170">
    <property type="match status" value="1"/>
</dbReference>
<dbReference type="GO" id="GO:0030313">
    <property type="term" value="C:cell envelope"/>
    <property type="evidence" value="ECO:0007669"/>
    <property type="project" value="UniProtKB-SubCell"/>
</dbReference>
<dbReference type="PRINTS" id="PR01490">
    <property type="entry name" value="RTXTOXIND"/>
</dbReference>
<dbReference type="Pfam" id="PF25876">
    <property type="entry name" value="HH_MFP_RND"/>
    <property type="match status" value="1"/>
</dbReference>
<dbReference type="Proteomes" id="UP000641646">
    <property type="component" value="Unassembled WGS sequence"/>
</dbReference>
<evidence type="ECO:0000256" key="1">
    <source>
        <dbReference type="ARBA" id="ARBA00004196"/>
    </source>
</evidence>
<keyword evidence="7" id="KW-1185">Reference proteome</keyword>
<dbReference type="AlphaFoldDB" id="A0A926ZEY7"/>
<dbReference type="PANTHER" id="PTHR32347">
    <property type="entry name" value="EFFLUX SYSTEM COMPONENT YKNX-RELATED"/>
    <property type="match status" value="1"/>
</dbReference>
<keyword evidence="2 3" id="KW-0175">Coiled coil</keyword>
<dbReference type="EMBL" id="JACJPW010000006">
    <property type="protein sequence ID" value="MBD2180290.1"/>
    <property type="molecule type" value="Genomic_DNA"/>
</dbReference>
<name>A0A926ZEY7_9CYAN</name>
<evidence type="ECO:0000313" key="7">
    <source>
        <dbReference type="Proteomes" id="UP000641646"/>
    </source>
</evidence>
<dbReference type="PANTHER" id="PTHR32347:SF27">
    <property type="entry name" value="RND EFFLUX PUMP MEMBRANE FUSION PROTEIN BARREL-SANDWICH DOMAIN-CONTAINING PROTEIN"/>
    <property type="match status" value="1"/>
</dbReference>
<evidence type="ECO:0000256" key="3">
    <source>
        <dbReference type="SAM" id="Coils"/>
    </source>
</evidence>
<dbReference type="InterPro" id="IPR050465">
    <property type="entry name" value="UPF0194_transport"/>
</dbReference>
<feature type="transmembrane region" description="Helical" evidence="4">
    <location>
        <begin position="20"/>
        <end position="40"/>
    </location>
</feature>
<dbReference type="InterPro" id="IPR014315">
    <property type="entry name" value="ABC_heterocyst_DevB"/>
</dbReference>
<comment type="caution">
    <text evidence="6">The sequence shown here is derived from an EMBL/GenBank/DDBJ whole genome shotgun (WGS) entry which is preliminary data.</text>
</comment>
<organism evidence="6 7">
    <name type="scientific">Aerosakkonema funiforme FACHB-1375</name>
    <dbReference type="NCBI Taxonomy" id="2949571"/>
    <lineage>
        <taxon>Bacteria</taxon>
        <taxon>Bacillati</taxon>
        <taxon>Cyanobacteriota</taxon>
        <taxon>Cyanophyceae</taxon>
        <taxon>Oscillatoriophycideae</taxon>
        <taxon>Aerosakkonematales</taxon>
        <taxon>Aerosakkonemataceae</taxon>
        <taxon>Aerosakkonema</taxon>
    </lineage>
</organism>
<comment type="subcellular location">
    <subcellularLocation>
        <location evidence="1">Cell envelope</location>
    </subcellularLocation>
</comment>
<gene>
    <name evidence="6" type="ORF">H6G03_04035</name>
</gene>
<reference evidence="6" key="1">
    <citation type="journal article" date="2015" name="ISME J.">
        <title>Draft Genome Sequence of Streptomyces incarnatus NRRL8089, which Produces the Nucleoside Antibiotic Sinefungin.</title>
        <authorList>
            <person name="Oshima K."/>
            <person name="Hattori M."/>
            <person name="Shimizu H."/>
            <person name="Fukuda K."/>
            <person name="Nemoto M."/>
            <person name="Inagaki K."/>
            <person name="Tamura T."/>
        </authorList>
    </citation>
    <scope>NUCLEOTIDE SEQUENCE</scope>
    <source>
        <strain evidence="6">FACHB-1375</strain>
    </source>
</reference>
<dbReference type="SUPFAM" id="SSF111369">
    <property type="entry name" value="HlyD-like secretion proteins"/>
    <property type="match status" value="1"/>
</dbReference>